<dbReference type="EMBL" id="UINC01000532">
    <property type="protein sequence ID" value="SUZ56956.1"/>
    <property type="molecule type" value="Genomic_DNA"/>
</dbReference>
<dbReference type="AlphaFoldDB" id="A0A381NQT6"/>
<protein>
    <submittedName>
        <fullName evidence="1">Uncharacterized protein</fullName>
    </submittedName>
</protein>
<evidence type="ECO:0000313" key="1">
    <source>
        <dbReference type="EMBL" id="SUZ56956.1"/>
    </source>
</evidence>
<proteinExistence type="predicted"/>
<accession>A0A381NQT6</accession>
<name>A0A381NQT6_9ZZZZ</name>
<organism evidence="1">
    <name type="scientific">marine metagenome</name>
    <dbReference type="NCBI Taxonomy" id="408172"/>
    <lineage>
        <taxon>unclassified sequences</taxon>
        <taxon>metagenomes</taxon>
        <taxon>ecological metagenomes</taxon>
    </lineage>
</organism>
<sequence length="65" mass="6689">MGAAVFDSVRVETCASLEVDGASVEASGALVAEAPQANKPKTTAIIGKANIRDIFRLSPTALWDG</sequence>
<gene>
    <name evidence="1" type="ORF">METZ01_LOCUS9810</name>
</gene>
<reference evidence="1" key="1">
    <citation type="submission" date="2018-05" db="EMBL/GenBank/DDBJ databases">
        <authorList>
            <person name="Lanie J.A."/>
            <person name="Ng W.-L."/>
            <person name="Kazmierczak K.M."/>
            <person name="Andrzejewski T.M."/>
            <person name="Davidsen T.M."/>
            <person name="Wayne K.J."/>
            <person name="Tettelin H."/>
            <person name="Glass J.I."/>
            <person name="Rusch D."/>
            <person name="Podicherti R."/>
            <person name="Tsui H.-C.T."/>
            <person name="Winkler M.E."/>
        </authorList>
    </citation>
    <scope>NUCLEOTIDE SEQUENCE</scope>
</reference>